<dbReference type="InterPro" id="IPR049180">
    <property type="entry name" value="MdcG_C"/>
</dbReference>
<comment type="caution">
    <text evidence="5">The sequence shown here is derived from an EMBL/GenBank/DDBJ whole genome shotgun (WGS) entry which is preliminary data.</text>
</comment>
<dbReference type="InterPro" id="IPR048903">
    <property type="entry name" value="MdcG_N"/>
</dbReference>
<accession>A0A3N6P549</accession>
<organism evidence="5 6">
    <name type="scientific">Paraburkholderia dinghuensis</name>
    <dbReference type="NCBI Taxonomy" id="2305225"/>
    <lineage>
        <taxon>Bacteria</taxon>
        <taxon>Pseudomonadati</taxon>
        <taxon>Pseudomonadota</taxon>
        <taxon>Betaproteobacteria</taxon>
        <taxon>Burkholderiales</taxon>
        <taxon>Burkholderiaceae</taxon>
        <taxon>Paraburkholderia</taxon>
    </lineage>
</organism>
<sequence length="225" mass="24141">MRECATPPFAADAPRVDDARWRAHDLLRVTRRARADNEPDWVREALVRAPWAVVRRAQAADGFVAVGIRGATRAQRFGTWLHHQDVETICSPEDLLSTSPSDDRAALPAFAALTVLRASPSALDEYTWGPTGSAGFELATGAPTVSASSDLDLLIRMPERPASAAIDALADLLARAAERTGTRVDVQIETPAGGVAFVELAARKPLVLARASDGPRLVEDAWCTP</sequence>
<dbReference type="AlphaFoldDB" id="A0A3N6P549"/>
<dbReference type="NCBIfam" id="TIGR03135">
    <property type="entry name" value="malonate_mdcG"/>
    <property type="match status" value="1"/>
</dbReference>
<dbReference type="OrthoDB" id="1275217at2"/>
<dbReference type="NCBIfam" id="NF002332">
    <property type="entry name" value="PRK01293.1"/>
    <property type="match status" value="1"/>
</dbReference>
<dbReference type="Pfam" id="PF10620">
    <property type="entry name" value="MdcG"/>
    <property type="match status" value="1"/>
</dbReference>
<name>A0A3N6P549_9BURK</name>
<dbReference type="GO" id="GO:0016779">
    <property type="term" value="F:nucleotidyltransferase activity"/>
    <property type="evidence" value="ECO:0007669"/>
    <property type="project" value="UniProtKB-KW"/>
</dbReference>
<dbReference type="EMBL" id="RQIS01000002">
    <property type="protein sequence ID" value="RQH08873.1"/>
    <property type="molecule type" value="Genomic_DNA"/>
</dbReference>
<evidence type="ECO:0000259" key="3">
    <source>
        <dbReference type="Pfam" id="PF10620"/>
    </source>
</evidence>
<keyword evidence="1" id="KW-0808">Transferase</keyword>
<evidence type="ECO:0000313" key="6">
    <source>
        <dbReference type="Proteomes" id="UP000272778"/>
    </source>
</evidence>
<keyword evidence="2" id="KW-0548">Nucleotidyltransferase</keyword>
<evidence type="ECO:0000256" key="2">
    <source>
        <dbReference type="ARBA" id="ARBA00022695"/>
    </source>
</evidence>
<keyword evidence="6" id="KW-1185">Reference proteome</keyword>
<proteinExistence type="predicted"/>
<evidence type="ECO:0000256" key="1">
    <source>
        <dbReference type="ARBA" id="ARBA00022679"/>
    </source>
</evidence>
<dbReference type="Proteomes" id="UP000272778">
    <property type="component" value="Unassembled WGS sequence"/>
</dbReference>
<evidence type="ECO:0000313" key="5">
    <source>
        <dbReference type="EMBL" id="RQH08873.1"/>
    </source>
</evidence>
<feature type="domain" description="Phosphoribosyl-dephospho-CoA transferase MdcG C-terminal" evidence="3">
    <location>
        <begin position="105"/>
        <end position="220"/>
    </location>
</feature>
<dbReference type="Pfam" id="PF20866">
    <property type="entry name" value="MdcG_N"/>
    <property type="match status" value="1"/>
</dbReference>
<protein>
    <submittedName>
        <fullName evidence="5">Malonate decarboxylase holo-ACP synthase</fullName>
    </submittedName>
</protein>
<reference evidence="5 6" key="1">
    <citation type="submission" date="2018-11" db="EMBL/GenBank/DDBJ databases">
        <title>Paraburkholderia sp. DHOA04, isolated from soil.</title>
        <authorList>
            <person name="Gao Z.-H."/>
            <person name="Qiu L.-H."/>
            <person name="Fu J.-C."/>
        </authorList>
    </citation>
    <scope>NUCLEOTIDE SEQUENCE [LARGE SCALE GENOMIC DNA]</scope>
    <source>
        <strain evidence="5 6">DHOA04</strain>
    </source>
</reference>
<dbReference type="InterPro" id="IPR017557">
    <property type="entry name" value="Holo-ACP_synthase"/>
</dbReference>
<gene>
    <name evidence="5" type="ORF">D1Y85_03050</name>
</gene>
<dbReference type="RefSeq" id="WP_124149572.1">
    <property type="nucleotide sequence ID" value="NZ_RQIS01000002.1"/>
</dbReference>
<evidence type="ECO:0000259" key="4">
    <source>
        <dbReference type="Pfam" id="PF20866"/>
    </source>
</evidence>
<feature type="domain" description="Phosphoribosyl-dephospho-CoA transferase MdcG N-terminal" evidence="4">
    <location>
        <begin position="22"/>
        <end position="92"/>
    </location>
</feature>